<dbReference type="InterPro" id="IPR036508">
    <property type="entry name" value="Chitin-bd_dom_sf"/>
</dbReference>
<sequence length="440" mass="44261">LQSFGRFTGRRSKGLAVHSTRTIPQTLILSSMEQVPLQRGACVVAVLVLLWSGGLAQLQVQAQSGYNYGRPEVASVGGATAGGRLAPGPYPTSAAIALTPAPAPTAYGAGLFPSPAVGFTPSGQATTAFGAPAIVGASSPVGQPRRPSPGGIATPPSRSGPYGPQTPPYGSTGAGGSAIRVPSGAADSGDYSDSEGDYSAIPGVAGVDYPVYGQVPRTNFDCSQQPLPGYYADIEAQCQVFHICALNRTYSFLCPNGTVFSQETLVCVWWNQYDCVSAPSLYANNAYIYDYSGGGSGQTALGQSSASNAYRPAAASTTAFGAPVATSGTLRATAVPQAAGYSSGRGSYPSATPTPAVQSQGPYGAGAVLRPAIVPSSGVNRLPPSGAAVGLLATAAGALPENAVPGFGQQPQAQLVAGGNREYLPPAGVGQQRQRGGPTA</sequence>
<dbReference type="Proteomes" id="UP001059596">
    <property type="component" value="Chromosome 3R"/>
</dbReference>
<proteinExistence type="predicted"/>
<protein>
    <recommendedName>
        <fullName evidence="2">Chitin-binding type-2 domain-containing protein</fullName>
    </recommendedName>
</protein>
<dbReference type="GO" id="GO:0005576">
    <property type="term" value="C:extracellular region"/>
    <property type="evidence" value="ECO:0007669"/>
    <property type="project" value="InterPro"/>
</dbReference>
<dbReference type="PANTHER" id="PTHR22933">
    <property type="entry name" value="FI18007P1-RELATED"/>
    <property type="match status" value="1"/>
</dbReference>
<accession>A0A9P9Z1B3</accession>
<feature type="region of interest" description="Disordered" evidence="1">
    <location>
        <begin position="417"/>
        <end position="440"/>
    </location>
</feature>
<name>A0A9P9Z1B3_9MUSC</name>
<dbReference type="Pfam" id="PF01607">
    <property type="entry name" value="CBM_14"/>
    <property type="match status" value="1"/>
</dbReference>
<feature type="domain" description="Chitin-binding type-2" evidence="2">
    <location>
        <begin position="219"/>
        <end position="277"/>
    </location>
</feature>
<gene>
    <name evidence="3" type="ORF">M5D96_002749</name>
</gene>
<evidence type="ECO:0000259" key="2">
    <source>
        <dbReference type="PROSITE" id="PS50940"/>
    </source>
</evidence>
<dbReference type="PROSITE" id="PS50940">
    <property type="entry name" value="CHIT_BIND_II"/>
    <property type="match status" value="1"/>
</dbReference>
<feature type="non-terminal residue" evidence="3">
    <location>
        <position position="1"/>
    </location>
</feature>
<dbReference type="SUPFAM" id="SSF57625">
    <property type="entry name" value="Invertebrate chitin-binding proteins"/>
    <property type="match status" value="1"/>
</dbReference>
<dbReference type="EMBL" id="JAMKOV010000001">
    <property type="protein sequence ID" value="KAI8046538.1"/>
    <property type="molecule type" value="Genomic_DNA"/>
</dbReference>
<dbReference type="InterPro" id="IPR052976">
    <property type="entry name" value="Scoloptoxin-like"/>
</dbReference>
<evidence type="ECO:0000256" key="1">
    <source>
        <dbReference type="SAM" id="MobiDB-lite"/>
    </source>
</evidence>
<reference evidence="3" key="1">
    <citation type="journal article" date="2023" name="Genome Biol. Evol.">
        <title>Long-read-based Genome Assembly of Drosophila gunungcola Reveals Fewer Chemosensory Genes in Flower-breeding Species.</title>
        <authorList>
            <person name="Negi A."/>
            <person name="Liao B.Y."/>
            <person name="Yeh S.D."/>
        </authorList>
    </citation>
    <scope>NUCLEOTIDE SEQUENCE</scope>
    <source>
        <strain evidence="3">Sukarami</strain>
    </source>
</reference>
<dbReference type="SMART" id="SM00494">
    <property type="entry name" value="ChtBD2"/>
    <property type="match status" value="1"/>
</dbReference>
<comment type="caution">
    <text evidence="3">The sequence shown here is derived from an EMBL/GenBank/DDBJ whole genome shotgun (WGS) entry which is preliminary data.</text>
</comment>
<dbReference type="Gene3D" id="2.170.140.10">
    <property type="entry name" value="Chitin binding domain"/>
    <property type="match status" value="1"/>
</dbReference>
<evidence type="ECO:0000313" key="4">
    <source>
        <dbReference type="Proteomes" id="UP001059596"/>
    </source>
</evidence>
<organism evidence="3 4">
    <name type="scientific">Drosophila gunungcola</name>
    <name type="common">fruit fly</name>
    <dbReference type="NCBI Taxonomy" id="103775"/>
    <lineage>
        <taxon>Eukaryota</taxon>
        <taxon>Metazoa</taxon>
        <taxon>Ecdysozoa</taxon>
        <taxon>Arthropoda</taxon>
        <taxon>Hexapoda</taxon>
        <taxon>Insecta</taxon>
        <taxon>Pterygota</taxon>
        <taxon>Neoptera</taxon>
        <taxon>Endopterygota</taxon>
        <taxon>Diptera</taxon>
        <taxon>Brachycera</taxon>
        <taxon>Muscomorpha</taxon>
        <taxon>Ephydroidea</taxon>
        <taxon>Drosophilidae</taxon>
        <taxon>Drosophila</taxon>
        <taxon>Sophophora</taxon>
    </lineage>
</organism>
<dbReference type="GO" id="GO:0008061">
    <property type="term" value="F:chitin binding"/>
    <property type="evidence" value="ECO:0007669"/>
    <property type="project" value="InterPro"/>
</dbReference>
<feature type="region of interest" description="Disordered" evidence="1">
    <location>
        <begin position="136"/>
        <end position="194"/>
    </location>
</feature>
<evidence type="ECO:0000313" key="3">
    <source>
        <dbReference type="EMBL" id="KAI8046538.1"/>
    </source>
</evidence>
<dbReference type="PANTHER" id="PTHR22933:SF42">
    <property type="entry name" value="FI18455P1-RELATED"/>
    <property type="match status" value="1"/>
</dbReference>
<keyword evidence="4" id="KW-1185">Reference proteome</keyword>
<dbReference type="AlphaFoldDB" id="A0A9P9Z1B3"/>
<dbReference type="InterPro" id="IPR002557">
    <property type="entry name" value="Chitin-bd_dom"/>
</dbReference>